<evidence type="ECO:0000256" key="6">
    <source>
        <dbReference type="SAM" id="MobiDB-lite"/>
    </source>
</evidence>
<feature type="binding site" evidence="5">
    <location>
        <position position="278"/>
    </location>
    <ligand>
        <name>substrate</name>
    </ligand>
</feature>
<feature type="domain" description="PARG helical" evidence="8">
    <location>
        <begin position="92"/>
        <end position="226"/>
    </location>
</feature>
<dbReference type="EMBL" id="JBBNAG010000009">
    <property type="protein sequence ID" value="KAK9106122.1"/>
    <property type="molecule type" value="Genomic_DNA"/>
</dbReference>
<dbReference type="GO" id="GO:0009225">
    <property type="term" value="P:nucleotide-sugar metabolic process"/>
    <property type="evidence" value="ECO:0007669"/>
    <property type="project" value="TreeGrafter"/>
</dbReference>
<evidence type="ECO:0000259" key="8">
    <source>
        <dbReference type="Pfam" id="PF20811"/>
    </source>
</evidence>
<dbReference type="GO" id="GO:0004649">
    <property type="term" value="F:poly(ADP-ribose) glycohydrolase activity"/>
    <property type="evidence" value="ECO:0007669"/>
    <property type="project" value="UniProtKB-EC"/>
</dbReference>
<dbReference type="EC" id="3.2.1.143" evidence="2"/>
<dbReference type="Pfam" id="PF20811">
    <property type="entry name" value="PARG_cat_N"/>
    <property type="match status" value="1"/>
</dbReference>
<feature type="active site" evidence="4">
    <location>
        <position position="275"/>
    </location>
</feature>
<dbReference type="PANTHER" id="PTHR12837:SF0">
    <property type="entry name" value="POLY(ADP-RIBOSE) GLYCOHYDROLASE"/>
    <property type="match status" value="1"/>
</dbReference>
<sequence>METREDLKSILHLLPLALQSSSSHSSLLWPPQVLETLKILSNGPDQSKVDSGSVLFLAISDLRHSLGLSSAKDSLAFSAEEGFALFFDELMSRVDAVEWFGEVVPALARLLLKLPSLMEEHYREAESVGLGVSRGGTGLRVLRSQEAGIVFLRQELIGALLACSLFCLFPTSNRGGNFLPAINFDCLFAALCPSYCQKQENKIICLIHYFKRITTHMPMGFVSFERKVLPLDNSSPCVSYPQIDWWSKSIAPLCNFEVSHSGLIEDQKVEAVEVDFANKYLGGGALSRGCVQEEIRFMINPEVIVGMLFLPRMADNEAIEIVGAERFSNYTGYASTFRFSGNHQDERPVDCVGRRKTWITAIDALCHPGKRQFGVECILRETNKAFCGFLDHSIDELSQIIAQDAQIDKYHFDQVIGVNNEGRNYLLLPESSSAADGPNERVTEAEPKRNSTLEWSFQGLGPKGNVGIATGNWGCGAFGGDPQLKAVIQWLAASQALRPFILYYSFGEEALQGLEQATRWISSHEWTVGELWDMLMHYSSQVLEGDTHGGFFNWLLPSLAMQSLDVNDVQKMDVDEL</sequence>
<evidence type="ECO:0000256" key="2">
    <source>
        <dbReference type="ARBA" id="ARBA00012255"/>
    </source>
</evidence>
<protein>
    <recommendedName>
        <fullName evidence="2">poly(ADP-ribose) glycohydrolase</fullName>
        <ecNumber evidence="2">3.2.1.143</ecNumber>
    </recommendedName>
</protein>
<evidence type="ECO:0000256" key="5">
    <source>
        <dbReference type="PIRSR" id="PIRSR607724-2"/>
    </source>
</evidence>
<proteinExistence type="inferred from homology"/>
<name>A0AAP0I1B3_9MAGN</name>
<feature type="binding site" evidence="5">
    <location>
        <position position="333"/>
    </location>
    <ligand>
        <name>substrate</name>
    </ligand>
</feature>
<dbReference type="AlphaFoldDB" id="A0AAP0I1B3"/>
<dbReference type="Proteomes" id="UP001419268">
    <property type="component" value="Unassembled WGS sequence"/>
</dbReference>
<reference evidence="9 10" key="1">
    <citation type="submission" date="2024-01" db="EMBL/GenBank/DDBJ databases">
        <title>Genome assemblies of Stephania.</title>
        <authorList>
            <person name="Yang L."/>
        </authorList>
    </citation>
    <scope>NUCLEOTIDE SEQUENCE [LARGE SCALE GENOMIC DNA]</scope>
    <source>
        <strain evidence="9">JXDWG</strain>
        <tissue evidence="9">Leaf</tissue>
    </source>
</reference>
<comment type="caution">
    <text evidence="9">The sequence shown here is derived from an EMBL/GenBank/DDBJ whole genome shotgun (WGS) entry which is preliminary data.</text>
</comment>
<feature type="active site" evidence="4">
    <location>
        <position position="294"/>
    </location>
</feature>
<dbReference type="GO" id="GO:0005737">
    <property type="term" value="C:cytoplasm"/>
    <property type="evidence" value="ECO:0007669"/>
    <property type="project" value="TreeGrafter"/>
</dbReference>
<feature type="region of interest" description="Disordered" evidence="6">
    <location>
        <begin position="429"/>
        <end position="448"/>
    </location>
</feature>
<keyword evidence="3" id="KW-0378">Hydrolase</keyword>
<evidence type="ECO:0000256" key="4">
    <source>
        <dbReference type="PIRSR" id="PIRSR607724-1"/>
    </source>
</evidence>
<evidence type="ECO:0000313" key="9">
    <source>
        <dbReference type="EMBL" id="KAK9106122.1"/>
    </source>
</evidence>
<accession>A0AAP0I1B3</accession>
<keyword evidence="10" id="KW-1185">Reference proteome</keyword>
<dbReference type="InterPro" id="IPR046372">
    <property type="entry name" value="PARG_cat_C"/>
</dbReference>
<gene>
    <name evidence="9" type="ORF">Scep_022966</name>
</gene>
<feature type="binding site" evidence="5">
    <location>
        <position position="292"/>
    </location>
    <ligand>
        <name>substrate</name>
    </ligand>
</feature>
<dbReference type="InterPro" id="IPR048362">
    <property type="entry name" value="PARG_helical"/>
</dbReference>
<feature type="domain" description="PARG catalytic Macro" evidence="7">
    <location>
        <begin position="245"/>
        <end position="512"/>
    </location>
</feature>
<dbReference type="GO" id="GO:0006282">
    <property type="term" value="P:regulation of DNA repair"/>
    <property type="evidence" value="ECO:0007669"/>
    <property type="project" value="InterPro"/>
</dbReference>
<evidence type="ECO:0000256" key="1">
    <source>
        <dbReference type="ARBA" id="ARBA00009545"/>
    </source>
</evidence>
<evidence type="ECO:0000256" key="3">
    <source>
        <dbReference type="ARBA" id="ARBA00022801"/>
    </source>
</evidence>
<comment type="similarity">
    <text evidence="1">Belongs to the poly(ADP-ribose) glycohydrolase family.</text>
</comment>
<evidence type="ECO:0000313" key="10">
    <source>
        <dbReference type="Proteomes" id="UP001419268"/>
    </source>
</evidence>
<organism evidence="9 10">
    <name type="scientific">Stephania cephalantha</name>
    <dbReference type="NCBI Taxonomy" id="152367"/>
    <lineage>
        <taxon>Eukaryota</taxon>
        <taxon>Viridiplantae</taxon>
        <taxon>Streptophyta</taxon>
        <taxon>Embryophyta</taxon>
        <taxon>Tracheophyta</taxon>
        <taxon>Spermatophyta</taxon>
        <taxon>Magnoliopsida</taxon>
        <taxon>Ranunculales</taxon>
        <taxon>Menispermaceae</taxon>
        <taxon>Menispermoideae</taxon>
        <taxon>Cissampelideae</taxon>
        <taxon>Stephania</taxon>
    </lineage>
</organism>
<dbReference type="InterPro" id="IPR007724">
    <property type="entry name" value="Poly_GlycHdrlase"/>
</dbReference>
<dbReference type="GO" id="GO:0005975">
    <property type="term" value="P:carbohydrate metabolic process"/>
    <property type="evidence" value="ECO:0007669"/>
    <property type="project" value="InterPro"/>
</dbReference>
<feature type="active site" evidence="4">
    <location>
        <position position="293"/>
    </location>
</feature>
<dbReference type="GO" id="GO:0005634">
    <property type="term" value="C:nucleus"/>
    <property type="evidence" value="ECO:0007669"/>
    <property type="project" value="TreeGrafter"/>
</dbReference>
<feature type="compositionally biased region" description="Basic and acidic residues" evidence="6">
    <location>
        <begin position="438"/>
        <end position="448"/>
    </location>
</feature>
<evidence type="ECO:0000259" key="7">
    <source>
        <dbReference type="Pfam" id="PF05028"/>
    </source>
</evidence>
<dbReference type="GO" id="GO:1990966">
    <property type="term" value="P:ATP generation from poly-ADP-D-ribose"/>
    <property type="evidence" value="ECO:0007669"/>
    <property type="project" value="TreeGrafter"/>
</dbReference>
<dbReference type="Pfam" id="PF05028">
    <property type="entry name" value="PARG_cat_C"/>
    <property type="match status" value="1"/>
</dbReference>
<dbReference type="PANTHER" id="PTHR12837">
    <property type="entry name" value="POLY ADP-RIBOSE GLYCOHYDROLASE"/>
    <property type="match status" value="1"/>
</dbReference>